<dbReference type="InterPro" id="IPR043519">
    <property type="entry name" value="NT_sf"/>
</dbReference>
<sequence>MTGKRIGTQGNENASPTKLPRTMESAAEVEQKLSGSVAAASASLTSTDVQIALREEIQLTDKETRLFEFLLDVEKQYDCKAVLRVAGGWVRDKLLGRDSDDVDIVLDTMTGKEFADLINTYEVDHGHKKHHVGVIKANPDQSKHLETATMNLGEIGWVDFVNLRAETYSEEHRIPEVEFGTPLQDAERRDFTVNSLFYNISERKIEDFTGRGVDDLRIGLIRTPLDPRVTFLDDPLRVLRAVRFASRFNFALDDELRAAASSDEVKDVLIKKVSRERVGKELLGMLTGSSAHPERALKLIHELGLCQCIFLPPLGQPILQGDGSAFEDAMKTEIWDRGYAYAARLYQLLEERSANGVVDVSVLNEDEQNLLKLRILATFLLPLAECYVVIKKRQQLLPVVIIRESLKLRTRDAEDVGNVILKNATALREAVNSSEAFDRVRVGLLLREIGALWEICSDVALVKELVDAEEQEEVSKARYEAFTANVVAHDLVGVWEMKPLLNGNELIKELDVKPGPALKQTLDRVLLWQLEHPSATRDECLAHFRQEAA</sequence>
<protein>
    <recommendedName>
        <fullName evidence="11">tRNA nucleotidyltransferase</fullName>
    </recommendedName>
</protein>
<evidence type="ECO:0000256" key="3">
    <source>
        <dbReference type="ARBA" id="ARBA00022741"/>
    </source>
</evidence>
<proteinExistence type="inferred from homology"/>
<comment type="caution">
    <text evidence="9">The sequence shown here is derived from an EMBL/GenBank/DDBJ whole genome shotgun (WGS) entry which is preliminary data.</text>
</comment>
<dbReference type="InterPro" id="IPR002646">
    <property type="entry name" value="PolA_pol_head_dom"/>
</dbReference>
<dbReference type="Pfam" id="PF01743">
    <property type="entry name" value="PolyA_pol"/>
    <property type="match status" value="1"/>
</dbReference>
<dbReference type="Proteomes" id="UP000794436">
    <property type="component" value="Unassembled WGS sequence"/>
</dbReference>
<evidence type="ECO:0000256" key="4">
    <source>
        <dbReference type="ARBA" id="ARBA00022884"/>
    </source>
</evidence>
<dbReference type="GO" id="GO:0005739">
    <property type="term" value="C:mitochondrion"/>
    <property type="evidence" value="ECO:0007669"/>
    <property type="project" value="UniProtKB-ARBA"/>
</dbReference>
<keyword evidence="3" id="KW-0547">Nucleotide-binding</keyword>
<accession>A0A8K1CFA9</accession>
<keyword evidence="2 5" id="KW-0808">Transferase</keyword>
<dbReference type="EMBL" id="SPLM01000074">
    <property type="protein sequence ID" value="TMW62391.1"/>
    <property type="molecule type" value="Genomic_DNA"/>
</dbReference>
<evidence type="ECO:0000256" key="2">
    <source>
        <dbReference type="ARBA" id="ARBA00022679"/>
    </source>
</evidence>
<dbReference type="GO" id="GO:0000166">
    <property type="term" value="F:nucleotide binding"/>
    <property type="evidence" value="ECO:0007669"/>
    <property type="project" value="UniProtKB-KW"/>
</dbReference>
<evidence type="ECO:0000256" key="6">
    <source>
        <dbReference type="SAM" id="MobiDB-lite"/>
    </source>
</evidence>
<gene>
    <name evidence="9" type="ORF">Poli38472_009884</name>
</gene>
<dbReference type="GO" id="GO:0003723">
    <property type="term" value="F:RNA binding"/>
    <property type="evidence" value="ECO:0007669"/>
    <property type="project" value="UniProtKB-KW"/>
</dbReference>
<dbReference type="SUPFAM" id="SSF81891">
    <property type="entry name" value="Poly A polymerase C-terminal region-like"/>
    <property type="match status" value="1"/>
</dbReference>
<dbReference type="PANTHER" id="PTHR13734:SF5">
    <property type="entry name" value="CCA TRNA NUCLEOTIDYLTRANSFERASE, MITOCHONDRIAL"/>
    <property type="match status" value="1"/>
</dbReference>
<keyword evidence="4 5" id="KW-0694">RNA-binding</keyword>
<dbReference type="GO" id="GO:0001680">
    <property type="term" value="P:tRNA 3'-terminal CCA addition"/>
    <property type="evidence" value="ECO:0007669"/>
    <property type="project" value="UniProtKB-ARBA"/>
</dbReference>
<dbReference type="Pfam" id="PF12627">
    <property type="entry name" value="PolyA_pol_RNAbd"/>
    <property type="match status" value="1"/>
</dbReference>
<dbReference type="CDD" id="cd05398">
    <property type="entry name" value="NT_ClassII-CCAase"/>
    <property type="match status" value="1"/>
</dbReference>
<dbReference type="SUPFAM" id="SSF81301">
    <property type="entry name" value="Nucleotidyltransferase"/>
    <property type="match status" value="1"/>
</dbReference>
<organism evidence="9 10">
    <name type="scientific">Pythium oligandrum</name>
    <name type="common">Mycoparasitic fungus</name>
    <dbReference type="NCBI Taxonomy" id="41045"/>
    <lineage>
        <taxon>Eukaryota</taxon>
        <taxon>Sar</taxon>
        <taxon>Stramenopiles</taxon>
        <taxon>Oomycota</taxon>
        <taxon>Peronosporomycetes</taxon>
        <taxon>Pythiales</taxon>
        <taxon>Pythiaceae</taxon>
        <taxon>Pythium</taxon>
    </lineage>
</organism>
<feature type="domain" description="tRNA nucleotidyltransferase/poly(A) polymerase RNA and SrmB- binding" evidence="8">
    <location>
        <begin position="267"/>
        <end position="310"/>
    </location>
</feature>
<evidence type="ECO:0008006" key="11">
    <source>
        <dbReference type="Google" id="ProtNLM"/>
    </source>
</evidence>
<dbReference type="Gene3D" id="3.30.460.10">
    <property type="entry name" value="Beta Polymerase, domain 2"/>
    <property type="match status" value="1"/>
</dbReference>
<evidence type="ECO:0000256" key="5">
    <source>
        <dbReference type="RuleBase" id="RU003953"/>
    </source>
</evidence>
<evidence type="ECO:0000259" key="7">
    <source>
        <dbReference type="Pfam" id="PF01743"/>
    </source>
</evidence>
<name>A0A8K1CFA9_PYTOL</name>
<dbReference type="FunFam" id="3.30.460.10:FF:000019">
    <property type="entry name" value="tRNA nucleotidyltransferase cca2"/>
    <property type="match status" value="1"/>
</dbReference>
<feature type="region of interest" description="Disordered" evidence="6">
    <location>
        <begin position="1"/>
        <end position="22"/>
    </location>
</feature>
<dbReference type="GO" id="GO:0052929">
    <property type="term" value="F:ATP:3'-cytidine-cytidine-tRNA adenylyltransferase activity"/>
    <property type="evidence" value="ECO:0007669"/>
    <property type="project" value="TreeGrafter"/>
</dbReference>
<evidence type="ECO:0000259" key="8">
    <source>
        <dbReference type="Pfam" id="PF12627"/>
    </source>
</evidence>
<dbReference type="Gene3D" id="1.10.3090.10">
    <property type="entry name" value="cca-adding enzyme, domain 2"/>
    <property type="match status" value="1"/>
</dbReference>
<dbReference type="OrthoDB" id="445712at2759"/>
<evidence type="ECO:0000313" key="9">
    <source>
        <dbReference type="EMBL" id="TMW62391.1"/>
    </source>
</evidence>
<dbReference type="GO" id="GO:0052927">
    <property type="term" value="F:CC tRNA cytidylyltransferase activity"/>
    <property type="evidence" value="ECO:0007669"/>
    <property type="project" value="TreeGrafter"/>
</dbReference>
<keyword evidence="10" id="KW-1185">Reference proteome</keyword>
<comment type="similarity">
    <text evidence="1 5">Belongs to the tRNA nucleotidyltransferase/poly(A) polymerase family.</text>
</comment>
<feature type="domain" description="Poly A polymerase head" evidence="7">
    <location>
        <begin position="83"/>
        <end position="222"/>
    </location>
</feature>
<dbReference type="InterPro" id="IPR032828">
    <property type="entry name" value="PolyA_RNA-bd"/>
</dbReference>
<dbReference type="AlphaFoldDB" id="A0A8K1CFA9"/>
<dbReference type="PANTHER" id="PTHR13734">
    <property type="entry name" value="TRNA-NUCLEOTIDYLTRANSFERASE"/>
    <property type="match status" value="1"/>
</dbReference>
<evidence type="ECO:0000313" key="10">
    <source>
        <dbReference type="Proteomes" id="UP000794436"/>
    </source>
</evidence>
<reference evidence="9" key="1">
    <citation type="submission" date="2019-03" db="EMBL/GenBank/DDBJ databases">
        <title>Long read genome sequence of the mycoparasitic Pythium oligandrum ATCC 38472 isolated from sugarbeet rhizosphere.</title>
        <authorList>
            <person name="Gaulin E."/>
        </authorList>
    </citation>
    <scope>NUCLEOTIDE SEQUENCE</scope>
    <source>
        <strain evidence="9">ATCC 38472_TT</strain>
    </source>
</reference>
<evidence type="ECO:0000256" key="1">
    <source>
        <dbReference type="ARBA" id="ARBA00007265"/>
    </source>
</evidence>